<comment type="caution">
    <text evidence="6">The sequence shown here is derived from an EMBL/GenBank/DDBJ whole genome shotgun (WGS) entry which is preliminary data.</text>
</comment>
<comment type="similarity">
    <text evidence="1">Belongs to the peptidase C40 family.</text>
</comment>
<protein>
    <submittedName>
        <fullName evidence="6">Cell wall-associated NlpC family hydrolase</fullName>
    </submittedName>
</protein>
<evidence type="ECO:0000259" key="5">
    <source>
        <dbReference type="PROSITE" id="PS51935"/>
    </source>
</evidence>
<keyword evidence="7" id="KW-1185">Reference proteome</keyword>
<gene>
    <name evidence="6" type="ORF">EDD28_0510</name>
</gene>
<dbReference type="PANTHER" id="PTHR47053:SF1">
    <property type="entry name" value="MUREIN DD-ENDOPEPTIDASE MEPH-RELATED"/>
    <property type="match status" value="1"/>
</dbReference>
<evidence type="ECO:0000313" key="6">
    <source>
        <dbReference type="EMBL" id="ROR95941.1"/>
    </source>
</evidence>
<dbReference type="Proteomes" id="UP000275356">
    <property type="component" value="Unassembled WGS sequence"/>
</dbReference>
<dbReference type="InterPro" id="IPR038765">
    <property type="entry name" value="Papain-like_cys_pep_sf"/>
</dbReference>
<dbReference type="AlphaFoldDB" id="A0A3N2D836"/>
<sequence>MTQVIQRGRHRAAGRPQTALDDLASSLTSSIPTGLGRGAAAVVASSGLVLAGAAAAHAAPGGDSIGTPSLKATQLDAEGIARAGTQSRITADAEASLALTAATVTAEAPPPPPPVVRTVTSRTRTAATAVATGGGSEGATEESYAPAPVIDGDLAAAIVAEAYKYIGTPYVSGGASPGGFDCSGFTQYVYGQFGISLPRTSGAQRNAGYVVSASEARAGDLIWAPGHVGIYLGDGQHIAARNPSTPLAAGPVYMSNPVFIRVL</sequence>
<reference evidence="6 7" key="1">
    <citation type="submission" date="2018-11" db="EMBL/GenBank/DDBJ databases">
        <title>Sequencing the genomes of 1000 actinobacteria strains.</title>
        <authorList>
            <person name="Klenk H.-P."/>
        </authorList>
    </citation>
    <scope>NUCLEOTIDE SEQUENCE [LARGE SCALE GENOMIC DNA]</scope>
    <source>
        <strain evidence="6 7">DSM 13521</strain>
    </source>
</reference>
<evidence type="ECO:0000256" key="2">
    <source>
        <dbReference type="ARBA" id="ARBA00022670"/>
    </source>
</evidence>
<dbReference type="GO" id="GO:0008234">
    <property type="term" value="F:cysteine-type peptidase activity"/>
    <property type="evidence" value="ECO:0007669"/>
    <property type="project" value="UniProtKB-KW"/>
</dbReference>
<dbReference type="InterPro" id="IPR000064">
    <property type="entry name" value="NLP_P60_dom"/>
</dbReference>
<dbReference type="InterPro" id="IPR051202">
    <property type="entry name" value="Peptidase_C40"/>
</dbReference>
<dbReference type="Gene3D" id="3.90.1720.10">
    <property type="entry name" value="endopeptidase domain like (from Nostoc punctiforme)"/>
    <property type="match status" value="1"/>
</dbReference>
<evidence type="ECO:0000256" key="4">
    <source>
        <dbReference type="ARBA" id="ARBA00022807"/>
    </source>
</evidence>
<evidence type="ECO:0000313" key="7">
    <source>
        <dbReference type="Proteomes" id="UP000275356"/>
    </source>
</evidence>
<dbReference type="GO" id="GO:0006508">
    <property type="term" value="P:proteolysis"/>
    <property type="evidence" value="ECO:0007669"/>
    <property type="project" value="UniProtKB-KW"/>
</dbReference>
<name>A0A3N2D836_9MICO</name>
<dbReference type="PANTHER" id="PTHR47053">
    <property type="entry name" value="MUREIN DD-ENDOPEPTIDASE MEPH-RELATED"/>
    <property type="match status" value="1"/>
</dbReference>
<dbReference type="OrthoDB" id="9815778at2"/>
<dbReference type="PROSITE" id="PS51935">
    <property type="entry name" value="NLPC_P60"/>
    <property type="match status" value="1"/>
</dbReference>
<dbReference type="EMBL" id="RKHQ01000001">
    <property type="protein sequence ID" value="ROR95941.1"/>
    <property type="molecule type" value="Genomic_DNA"/>
</dbReference>
<keyword evidence="2" id="KW-0645">Protease</keyword>
<keyword evidence="3 6" id="KW-0378">Hydrolase</keyword>
<keyword evidence="4" id="KW-0788">Thiol protease</keyword>
<proteinExistence type="inferred from homology"/>
<dbReference type="Pfam" id="PF00877">
    <property type="entry name" value="NLPC_P60"/>
    <property type="match status" value="1"/>
</dbReference>
<accession>A0A3N2D836</accession>
<organism evidence="6 7">
    <name type="scientific">Salana multivorans</name>
    <dbReference type="NCBI Taxonomy" id="120377"/>
    <lineage>
        <taxon>Bacteria</taxon>
        <taxon>Bacillati</taxon>
        <taxon>Actinomycetota</taxon>
        <taxon>Actinomycetes</taxon>
        <taxon>Micrococcales</taxon>
        <taxon>Beutenbergiaceae</taxon>
        <taxon>Salana</taxon>
    </lineage>
</organism>
<feature type="domain" description="NlpC/P60" evidence="5">
    <location>
        <begin position="152"/>
        <end position="263"/>
    </location>
</feature>
<evidence type="ECO:0000256" key="3">
    <source>
        <dbReference type="ARBA" id="ARBA00022801"/>
    </source>
</evidence>
<evidence type="ECO:0000256" key="1">
    <source>
        <dbReference type="ARBA" id="ARBA00007074"/>
    </source>
</evidence>
<dbReference type="SUPFAM" id="SSF54001">
    <property type="entry name" value="Cysteine proteinases"/>
    <property type="match status" value="1"/>
</dbReference>